<dbReference type="PANTHER" id="PTHR35743">
    <property type="entry name" value="NODULIN HOMEOBOX"/>
    <property type="match status" value="1"/>
</dbReference>
<dbReference type="InterPro" id="IPR057287">
    <property type="entry name" value="Ndx_N"/>
</dbReference>
<feature type="domain" description="Nodulin homeobox N-terminal" evidence="1">
    <location>
        <begin position="103"/>
        <end position="305"/>
    </location>
</feature>
<accession>A0ABQ7CNG4</accession>
<dbReference type="Proteomes" id="UP000266723">
    <property type="component" value="Unassembled WGS sequence"/>
</dbReference>
<dbReference type="PANTHER" id="PTHR35743:SF1">
    <property type="entry name" value="NODULIN HOMEOBOX"/>
    <property type="match status" value="1"/>
</dbReference>
<evidence type="ECO:0000313" key="3">
    <source>
        <dbReference type="Proteomes" id="UP000266723"/>
    </source>
</evidence>
<name>A0ABQ7CNG4_BRACR</name>
<evidence type="ECO:0000259" key="1">
    <source>
        <dbReference type="Pfam" id="PF25246"/>
    </source>
</evidence>
<dbReference type="InterPro" id="IPR039325">
    <property type="entry name" value="NDX"/>
</dbReference>
<keyword evidence="3" id="KW-1185">Reference proteome</keyword>
<comment type="caution">
    <text evidence="2">The sequence shown here is derived from an EMBL/GenBank/DDBJ whole genome shotgun (WGS) entry which is preliminary data.</text>
</comment>
<evidence type="ECO:0000313" key="2">
    <source>
        <dbReference type="EMBL" id="KAF3560882.1"/>
    </source>
</evidence>
<gene>
    <name evidence="2" type="ORF">DY000_02010924</name>
</gene>
<reference evidence="2 3" key="1">
    <citation type="journal article" date="2020" name="BMC Genomics">
        <title>Intraspecific diversification of the crop wild relative Brassica cretica Lam. using demographic model selection.</title>
        <authorList>
            <person name="Kioukis A."/>
            <person name="Michalopoulou V.A."/>
            <person name="Briers L."/>
            <person name="Pirintsos S."/>
            <person name="Studholme D.J."/>
            <person name="Pavlidis P."/>
            <person name="Sarris P.F."/>
        </authorList>
    </citation>
    <scope>NUCLEOTIDE SEQUENCE [LARGE SCALE GENOMIC DNA]</scope>
    <source>
        <strain evidence="3">cv. PFS-1207/04</strain>
    </source>
</reference>
<protein>
    <recommendedName>
        <fullName evidence="1">Nodulin homeobox N-terminal domain-containing protein</fullName>
    </recommendedName>
</protein>
<sequence>MSGLLEPNQVVAAVKGLHWRTSLEIHKLLKDNEDFCITYNDGEEGAEPEKIDVEKLVGMLPLHLLSVFISSDEEDGKLGYLLSGIRLLNTFCDLTSRHPRLDQVLELMRLGLSRASKASPPPHEYPMGFVLLNAMRLADVFSDDSHFRRFFTKHFTMVLSAVFCLPHGDFLSMLCSSDLSSREDDATLDYDLFTSSGWVLSAFSSPGELAVPQFKLNFQNNLTMSSYAHQRTSLIVKIMANLHCFVPEVCTEDDRNRFIQTFVSGLRKDPTSILVNLLPSSTYTPEAQRGTSVCKNISSLLHHAEFLIPNALNVEDLMILR</sequence>
<dbReference type="Pfam" id="PF25246">
    <property type="entry name" value="Nodulin_N"/>
    <property type="match status" value="1"/>
</dbReference>
<proteinExistence type="predicted"/>
<organism evidence="2 3">
    <name type="scientific">Brassica cretica</name>
    <name type="common">Mustard</name>
    <dbReference type="NCBI Taxonomy" id="69181"/>
    <lineage>
        <taxon>Eukaryota</taxon>
        <taxon>Viridiplantae</taxon>
        <taxon>Streptophyta</taxon>
        <taxon>Embryophyta</taxon>
        <taxon>Tracheophyta</taxon>
        <taxon>Spermatophyta</taxon>
        <taxon>Magnoliopsida</taxon>
        <taxon>eudicotyledons</taxon>
        <taxon>Gunneridae</taxon>
        <taxon>Pentapetalae</taxon>
        <taxon>rosids</taxon>
        <taxon>malvids</taxon>
        <taxon>Brassicales</taxon>
        <taxon>Brassicaceae</taxon>
        <taxon>Brassiceae</taxon>
        <taxon>Brassica</taxon>
    </lineage>
</organism>
<dbReference type="EMBL" id="QGKV02000759">
    <property type="protein sequence ID" value="KAF3560882.1"/>
    <property type="molecule type" value="Genomic_DNA"/>
</dbReference>